<dbReference type="EMBL" id="JBHSBL010000045">
    <property type="protein sequence ID" value="MFC4072843.1"/>
    <property type="molecule type" value="Genomic_DNA"/>
</dbReference>
<evidence type="ECO:0000313" key="4">
    <source>
        <dbReference type="Proteomes" id="UP001595867"/>
    </source>
</evidence>
<dbReference type="Proteomes" id="UP001595867">
    <property type="component" value="Unassembled WGS sequence"/>
</dbReference>
<feature type="signal peptide" evidence="2">
    <location>
        <begin position="1"/>
        <end position="18"/>
    </location>
</feature>
<evidence type="ECO:0000256" key="2">
    <source>
        <dbReference type="SAM" id="SignalP"/>
    </source>
</evidence>
<sequence>MRTFTRLLAAMAAVGVLAACEAGDTTPTASAPPIAESGVPAPVTSGSCGLESPPRGLLKTEDGWSAAELDAWSQNAYQLDETCDSGPAWPRDCDLFAGLLLEGWPGYRTEGVHHIAGISLLNTSGSTIEERVLLFRTPGSNGRRLLADQAKACKATQRSLSKDAVLHEFPVQQGRRRFLVIDQTLAIQLAVPEGVDAPGLIETARRRARDGT</sequence>
<organism evidence="3 4">
    <name type="scientific">Actinoplanes subglobosus</name>
    <dbReference type="NCBI Taxonomy" id="1547892"/>
    <lineage>
        <taxon>Bacteria</taxon>
        <taxon>Bacillati</taxon>
        <taxon>Actinomycetota</taxon>
        <taxon>Actinomycetes</taxon>
        <taxon>Micromonosporales</taxon>
        <taxon>Micromonosporaceae</taxon>
        <taxon>Actinoplanes</taxon>
    </lineage>
</organism>
<evidence type="ECO:0000313" key="3">
    <source>
        <dbReference type="EMBL" id="MFC4072843.1"/>
    </source>
</evidence>
<proteinExistence type="predicted"/>
<name>A0ABV8J883_9ACTN</name>
<gene>
    <name evidence="3" type="ORF">ACFO0C_48590</name>
</gene>
<reference evidence="4" key="1">
    <citation type="journal article" date="2019" name="Int. J. Syst. Evol. Microbiol.">
        <title>The Global Catalogue of Microorganisms (GCM) 10K type strain sequencing project: providing services to taxonomists for standard genome sequencing and annotation.</title>
        <authorList>
            <consortium name="The Broad Institute Genomics Platform"/>
            <consortium name="The Broad Institute Genome Sequencing Center for Infectious Disease"/>
            <person name="Wu L."/>
            <person name="Ma J."/>
        </authorList>
    </citation>
    <scope>NUCLEOTIDE SEQUENCE [LARGE SCALE GENOMIC DNA]</scope>
    <source>
        <strain evidence="4">TBRC 5832</strain>
    </source>
</reference>
<comment type="caution">
    <text evidence="3">The sequence shown here is derived from an EMBL/GenBank/DDBJ whole genome shotgun (WGS) entry which is preliminary data.</text>
</comment>
<feature type="chain" id="PRO_5045219838" description="DUF3558 domain-containing protein" evidence="2">
    <location>
        <begin position="19"/>
        <end position="212"/>
    </location>
</feature>
<keyword evidence="2" id="KW-0732">Signal</keyword>
<evidence type="ECO:0008006" key="5">
    <source>
        <dbReference type="Google" id="ProtNLM"/>
    </source>
</evidence>
<keyword evidence="4" id="KW-1185">Reference proteome</keyword>
<protein>
    <recommendedName>
        <fullName evidence="5">DUF3558 domain-containing protein</fullName>
    </recommendedName>
</protein>
<feature type="region of interest" description="Disordered" evidence="1">
    <location>
        <begin position="25"/>
        <end position="54"/>
    </location>
</feature>
<dbReference type="RefSeq" id="WP_378073755.1">
    <property type="nucleotide sequence ID" value="NZ_JBHSBL010000045.1"/>
</dbReference>
<accession>A0ABV8J883</accession>
<dbReference type="PROSITE" id="PS51257">
    <property type="entry name" value="PROKAR_LIPOPROTEIN"/>
    <property type="match status" value="1"/>
</dbReference>
<evidence type="ECO:0000256" key="1">
    <source>
        <dbReference type="SAM" id="MobiDB-lite"/>
    </source>
</evidence>